<keyword evidence="1" id="KW-0472">Membrane</keyword>
<reference evidence="3" key="1">
    <citation type="submission" date="2016-10" db="EMBL/GenBank/DDBJ databases">
        <authorList>
            <person name="Varghese N."/>
            <person name="Submissions S."/>
        </authorList>
    </citation>
    <scope>NUCLEOTIDE SEQUENCE [LARGE SCALE GENOMIC DNA]</scope>
    <source>
        <strain evidence="3">DSM 22126</strain>
    </source>
</reference>
<sequence length="67" mass="7349">MRPMTRRLIVPGLVVLMIGSYFAAFEVTGTASTVLRIASAVFFVASVVAFNLLVTRRRRSRGPAPPR</sequence>
<protein>
    <submittedName>
        <fullName evidence="2">Uncharacterized protein</fullName>
    </submittedName>
</protein>
<feature type="transmembrane region" description="Helical" evidence="1">
    <location>
        <begin position="34"/>
        <end position="54"/>
    </location>
</feature>
<evidence type="ECO:0000313" key="2">
    <source>
        <dbReference type="EMBL" id="SDS12886.1"/>
    </source>
</evidence>
<accession>A0A1H1PNY3</accession>
<dbReference type="EMBL" id="LT629776">
    <property type="protein sequence ID" value="SDS12886.1"/>
    <property type="molecule type" value="Genomic_DNA"/>
</dbReference>
<organism evidence="2 3">
    <name type="scientific">Paraoerskovia marina</name>
    <dbReference type="NCBI Taxonomy" id="545619"/>
    <lineage>
        <taxon>Bacteria</taxon>
        <taxon>Bacillati</taxon>
        <taxon>Actinomycetota</taxon>
        <taxon>Actinomycetes</taxon>
        <taxon>Micrococcales</taxon>
        <taxon>Cellulomonadaceae</taxon>
        <taxon>Paraoerskovia</taxon>
    </lineage>
</organism>
<evidence type="ECO:0000313" key="3">
    <source>
        <dbReference type="Proteomes" id="UP000185663"/>
    </source>
</evidence>
<keyword evidence="1" id="KW-0812">Transmembrane</keyword>
<name>A0A1H1PNY3_9CELL</name>
<dbReference type="STRING" id="545619.SAMN04489860_0863"/>
<dbReference type="Proteomes" id="UP000185663">
    <property type="component" value="Chromosome I"/>
</dbReference>
<keyword evidence="1" id="KW-1133">Transmembrane helix</keyword>
<dbReference type="AlphaFoldDB" id="A0A1H1PNY3"/>
<proteinExistence type="predicted"/>
<keyword evidence="3" id="KW-1185">Reference proteome</keyword>
<evidence type="ECO:0000256" key="1">
    <source>
        <dbReference type="SAM" id="Phobius"/>
    </source>
</evidence>
<gene>
    <name evidence="2" type="ORF">SAMN04489860_0863</name>
</gene>